<evidence type="ECO:0000313" key="6">
    <source>
        <dbReference type="Proteomes" id="UP000325008"/>
    </source>
</evidence>
<feature type="compositionally biased region" description="Basic and acidic residues" evidence="3">
    <location>
        <begin position="293"/>
        <end position="313"/>
    </location>
</feature>
<dbReference type="Pfam" id="PF00076">
    <property type="entry name" value="RRM_1"/>
    <property type="match status" value="1"/>
</dbReference>
<gene>
    <name evidence="5" type="ORF">PSANT_00133</name>
</gene>
<organism evidence="5 6">
    <name type="scientific">Pseudozyma antarctica</name>
    <name type="common">Yeast</name>
    <name type="synonym">Candida antarctica</name>
    <dbReference type="NCBI Taxonomy" id="84753"/>
    <lineage>
        <taxon>Eukaryota</taxon>
        <taxon>Fungi</taxon>
        <taxon>Dikarya</taxon>
        <taxon>Basidiomycota</taxon>
        <taxon>Ustilaginomycotina</taxon>
        <taxon>Ustilaginomycetes</taxon>
        <taxon>Ustilaginales</taxon>
        <taxon>Ustilaginaceae</taxon>
        <taxon>Moesziomyces</taxon>
    </lineage>
</organism>
<dbReference type="PANTHER" id="PTHR23236">
    <property type="entry name" value="EUKARYOTIC TRANSLATION INITIATION FACTOR 4B/4H"/>
    <property type="match status" value="1"/>
</dbReference>
<dbReference type="AlphaFoldDB" id="A0A5C3FDU9"/>
<feature type="region of interest" description="Disordered" evidence="3">
    <location>
        <begin position="286"/>
        <end position="384"/>
    </location>
</feature>
<feature type="compositionally biased region" description="Low complexity" evidence="3">
    <location>
        <begin position="78"/>
        <end position="91"/>
    </location>
</feature>
<evidence type="ECO:0000259" key="4">
    <source>
        <dbReference type="PROSITE" id="PS50102"/>
    </source>
</evidence>
<dbReference type="InterPro" id="IPR000504">
    <property type="entry name" value="RRM_dom"/>
</dbReference>
<dbReference type="EMBL" id="OOIQ01000001">
    <property type="protein sequence ID" value="SPO42450.1"/>
    <property type="molecule type" value="Genomic_DNA"/>
</dbReference>
<sequence length="384" mass="40470">MAEAKLTKKQQKAAQFKAGKKGKAAAIADHPATPDDVVDPDDAPSTSAAVTSTKEETKKESSKKKEKESKKKAKESVAEPSAPAEAAPVEAPVKEEKRNKKRKRLAAEAEAAAAAGIVPEPTPSSSSTKASKSESKPKTKATKIAPAAPATKTTFGDDGEVASEQAVAAVAEPAPSAASAKGSKFILFVGNMAFTTTTDNIAKHFGQTCGEVPTVRLLTRKADPNALANLPASKRKSIAKGKAQDPTQPQSKGCAFVEFKSSDALRKALNFHHTMLEGRKINVELTAGGGGKSENRQNKIKEKNAGLEKERQKLHGKYVAPKNEARKQKAGAKEGGDARPAKRSRTEEAEQAGQAAWSRNSGKERKMPKFMATGANAVRVAPTS</sequence>
<dbReference type="SMART" id="SM00360">
    <property type="entry name" value="RRM"/>
    <property type="match status" value="1"/>
</dbReference>
<dbReference type="RefSeq" id="XP_014659231.1">
    <property type="nucleotide sequence ID" value="XM_014803745.1"/>
</dbReference>
<dbReference type="GO" id="GO:0005730">
    <property type="term" value="C:nucleolus"/>
    <property type="evidence" value="ECO:0007669"/>
    <property type="project" value="TreeGrafter"/>
</dbReference>
<feature type="compositionally biased region" description="Basic and acidic residues" evidence="3">
    <location>
        <begin position="323"/>
        <end position="348"/>
    </location>
</feature>
<evidence type="ECO:0000256" key="3">
    <source>
        <dbReference type="SAM" id="MobiDB-lite"/>
    </source>
</evidence>
<feature type="region of interest" description="Disordered" evidence="3">
    <location>
        <begin position="1"/>
        <end position="157"/>
    </location>
</feature>
<dbReference type="Proteomes" id="UP000325008">
    <property type="component" value="Unassembled WGS sequence"/>
</dbReference>
<feature type="compositionally biased region" description="Low complexity" evidence="3">
    <location>
        <begin position="43"/>
        <end position="52"/>
    </location>
</feature>
<feature type="domain" description="RRM" evidence="4">
    <location>
        <begin position="185"/>
        <end position="288"/>
    </location>
</feature>
<dbReference type="PROSITE" id="PS50102">
    <property type="entry name" value="RRM"/>
    <property type="match status" value="1"/>
</dbReference>
<dbReference type="PANTHER" id="PTHR23236:SF51">
    <property type="entry name" value="NUCLEOLAR PROTEIN 6"/>
    <property type="match status" value="1"/>
</dbReference>
<dbReference type="GO" id="GO:0019843">
    <property type="term" value="F:rRNA binding"/>
    <property type="evidence" value="ECO:0007669"/>
    <property type="project" value="TreeGrafter"/>
</dbReference>
<protein>
    <submittedName>
        <fullName evidence="5">Related to NOP6 - protein with possible role in rRNA processing</fullName>
    </submittedName>
</protein>
<keyword evidence="6" id="KW-1185">Reference proteome</keyword>
<keyword evidence="1 2" id="KW-0694">RNA-binding</keyword>
<dbReference type="Gene3D" id="3.30.70.330">
    <property type="match status" value="1"/>
</dbReference>
<feature type="compositionally biased region" description="Low complexity" evidence="3">
    <location>
        <begin position="142"/>
        <end position="154"/>
    </location>
</feature>
<evidence type="ECO:0000313" key="5">
    <source>
        <dbReference type="EMBL" id="SPO42450.1"/>
    </source>
</evidence>
<dbReference type="SUPFAM" id="SSF54928">
    <property type="entry name" value="RNA-binding domain, RBD"/>
    <property type="match status" value="1"/>
</dbReference>
<dbReference type="OrthoDB" id="167718at2759"/>
<evidence type="ECO:0000256" key="1">
    <source>
        <dbReference type="ARBA" id="ARBA00022884"/>
    </source>
</evidence>
<dbReference type="InterPro" id="IPR012677">
    <property type="entry name" value="Nucleotide-bd_a/b_plait_sf"/>
</dbReference>
<proteinExistence type="predicted"/>
<dbReference type="InterPro" id="IPR034228">
    <property type="entry name" value="Nop6_RRM"/>
</dbReference>
<evidence type="ECO:0000256" key="2">
    <source>
        <dbReference type="PROSITE-ProRule" id="PRU00176"/>
    </source>
</evidence>
<dbReference type="GO" id="GO:0042274">
    <property type="term" value="P:ribosomal small subunit biogenesis"/>
    <property type="evidence" value="ECO:0007669"/>
    <property type="project" value="TreeGrafter"/>
</dbReference>
<feature type="compositionally biased region" description="Basic and acidic residues" evidence="3">
    <location>
        <begin position="53"/>
        <end position="77"/>
    </location>
</feature>
<comment type="caution">
    <text evidence="5">The sequence shown here is derived from an EMBL/GenBank/DDBJ whole genome shotgun (WGS) entry which is preliminary data.</text>
</comment>
<name>A0A5C3FDU9_PSEA2</name>
<dbReference type="CDD" id="cd12400">
    <property type="entry name" value="RRM_Nop6"/>
    <property type="match status" value="1"/>
</dbReference>
<reference evidence="5" key="1">
    <citation type="submission" date="2018-03" db="EMBL/GenBank/DDBJ databases">
        <authorList>
            <person name="Guldener U."/>
        </authorList>
    </citation>
    <scope>NUCLEOTIDE SEQUENCE [LARGE SCALE GENOMIC DNA]</scope>
    <source>
        <strain evidence="5">ATCC34888</strain>
    </source>
</reference>
<accession>A0A5C3FDU9</accession>
<dbReference type="InterPro" id="IPR035979">
    <property type="entry name" value="RBD_domain_sf"/>
</dbReference>